<dbReference type="InterPro" id="IPR011051">
    <property type="entry name" value="RmlC_Cupin_sf"/>
</dbReference>
<dbReference type="Gene3D" id="2.60.120.10">
    <property type="entry name" value="Jelly Rolls"/>
    <property type="match status" value="1"/>
</dbReference>
<name>A0ABV7BLE8_9GAMM</name>
<dbReference type="Pfam" id="PF12973">
    <property type="entry name" value="Cupin_7"/>
    <property type="match status" value="1"/>
</dbReference>
<accession>A0ABV7BLE8</accession>
<dbReference type="SUPFAM" id="SSF51182">
    <property type="entry name" value="RmlC-like cupins"/>
    <property type="match status" value="1"/>
</dbReference>
<evidence type="ECO:0000259" key="1">
    <source>
        <dbReference type="Pfam" id="PF12973"/>
    </source>
</evidence>
<protein>
    <submittedName>
        <fullName evidence="2">Cupin domain-containing protein</fullName>
    </submittedName>
</protein>
<comment type="caution">
    <text evidence="2">The sequence shown here is derived from an EMBL/GenBank/DDBJ whole genome shotgun (WGS) entry which is preliminary data.</text>
</comment>
<sequence length="119" mass="13516">MENTQEVITVDSHRMPWQELPIPELDASILMKPLFLDNTSGMSISKCCYKAGFMNKSHTHHCAHGMYVLDGILVTSKGSFGPGNFIWFPEGEVMFHGAQEDNDVTFLFITDKTFDIHYK</sequence>
<dbReference type="InterPro" id="IPR014710">
    <property type="entry name" value="RmlC-like_jellyroll"/>
</dbReference>
<proteinExistence type="predicted"/>
<gene>
    <name evidence="2" type="ORF">ACFODO_22255</name>
</gene>
<evidence type="ECO:0000313" key="2">
    <source>
        <dbReference type="EMBL" id="MFC2997919.1"/>
    </source>
</evidence>
<evidence type="ECO:0000313" key="3">
    <source>
        <dbReference type="Proteomes" id="UP001595455"/>
    </source>
</evidence>
<organism evidence="2 3">
    <name type="scientific">Acinetobacter sichuanensis</name>
    <dbReference type="NCBI Taxonomy" id="2136183"/>
    <lineage>
        <taxon>Bacteria</taxon>
        <taxon>Pseudomonadati</taxon>
        <taxon>Pseudomonadota</taxon>
        <taxon>Gammaproteobacteria</taxon>
        <taxon>Moraxellales</taxon>
        <taxon>Moraxellaceae</taxon>
        <taxon>Acinetobacter</taxon>
    </lineage>
</organism>
<dbReference type="Proteomes" id="UP001595455">
    <property type="component" value="Unassembled WGS sequence"/>
</dbReference>
<keyword evidence="3" id="KW-1185">Reference proteome</keyword>
<reference evidence="3" key="1">
    <citation type="journal article" date="2019" name="Int. J. Syst. Evol. Microbiol.">
        <title>The Global Catalogue of Microorganisms (GCM) 10K type strain sequencing project: providing services to taxonomists for standard genome sequencing and annotation.</title>
        <authorList>
            <consortium name="The Broad Institute Genomics Platform"/>
            <consortium name="The Broad Institute Genome Sequencing Center for Infectious Disease"/>
            <person name="Wu L."/>
            <person name="Ma J."/>
        </authorList>
    </citation>
    <scope>NUCLEOTIDE SEQUENCE [LARGE SCALE GENOMIC DNA]</scope>
    <source>
        <strain evidence="3">KCTC 62575</strain>
    </source>
</reference>
<dbReference type="RefSeq" id="WP_228198987.1">
    <property type="nucleotide sequence ID" value="NZ_JAVIDQ010000002.1"/>
</dbReference>
<dbReference type="InterPro" id="IPR025979">
    <property type="entry name" value="ChrR-like_cupin_dom"/>
</dbReference>
<dbReference type="EMBL" id="JBHRSF010000160">
    <property type="protein sequence ID" value="MFC2997919.1"/>
    <property type="molecule type" value="Genomic_DNA"/>
</dbReference>
<feature type="domain" description="ChrR-like cupin" evidence="1">
    <location>
        <begin position="7"/>
        <end position="108"/>
    </location>
</feature>